<name>A0ACB8EHJ6_9SAUR</name>
<organism evidence="1 2">
    <name type="scientific">Sphaerodactylus townsendi</name>
    <dbReference type="NCBI Taxonomy" id="933632"/>
    <lineage>
        <taxon>Eukaryota</taxon>
        <taxon>Metazoa</taxon>
        <taxon>Chordata</taxon>
        <taxon>Craniata</taxon>
        <taxon>Vertebrata</taxon>
        <taxon>Euteleostomi</taxon>
        <taxon>Lepidosauria</taxon>
        <taxon>Squamata</taxon>
        <taxon>Bifurcata</taxon>
        <taxon>Gekkota</taxon>
        <taxon>Sphaerodactylidae</taxon>
        <taxon>Sphaerodactylus</taxon>
    </lineage>
</organism>
<proteinExistence type="predicted"/>
<gene>
    <name evidence="1" type="ORF">K3G42_008522</name>
</gene>
<evidence type="ECO:0000313" key="2">
    <source>
        <dbReference type="Proteomes" id="UP000827872"/>
    </source>
</evidence>
<dbReference type="Proteomes" id="UP000827872">
    <property type="component" value="Linkage Group LG03"/>
</dbReference>
<comment type="caution">
    <text evidence="1">The sequence shown here is derived from an EMBL/GenBank/DDBJ whole genome shotgun (WGS) entry which is preliminary data.</text>
</comment>
<keyword evidence="2" id="KW-1185">Reference proteome</keyword>
<sequence length="162" mass="18432">MEHKDPVEHESDEEKMLTNGTTPEGGPGKVPICYQKDAPDKEKLVISLDARQQDACQKCQKEKKKNRVLTFIVAVLVFVIVVIIPAVVLVVQRKESPATPSRTLCPSDGLCRDWIHRGNWCYCSFDEERDWDFSRRNCSSSGTSFLTLDSEEDWVRVLSKLC</sequence>
<dbReference type="EMBL" id="CM037616">
    <property type="protein sequence ID" value="KAH7991661.1"/>
    <property type="molecule type" value="Genomic_DNA"/>
</dbReference>
<evidence type="ECO:0000313" key="1">
    <source>
        <dbReference type="EMBL" id="KAH7991661.1"/>
    </source>
</evidence>
<reference evidence="1" key="1">
    <citation type="submission" date="2021-08" db="EMBL/GenBank/DDBJ databases">
        <title>The first chromosome-level gecko genome reveals the dynamic sex chromosomes of Neotropical dwarf geckos (Sphaerodactylidae: Sphaerodactylus).</title>
        <authorList>
            <person name="Pinto B.J."/>
            <person name="Keating S.E."/>
            <person name="Gamble T."/>
        </authorList>
    </citation>
    <scope>NUCLEOTIDE SEQUENCE</scope>
    <source>
        <strain evidence="1">TG3544</strain>
    </source>
</reference>
<accession>A0ACB8EHJ6</accession>
<protein>
    <submittedName>
        <fullName evidence="1">Uncharacterized protein</fullName>
    </submittedName>
</protein>